<protein>
    <submittedName>
        <fullName evidence="1">Uncharacterized protein</fullName>
    </submittedName>
</protein>
<dbReference type="EMBL" id="LR796208">
    <property type="protein sequence ID" value="CAB4127326.1"/>
    <property type="molecule type" value="Genomic_DNA"/>
</dbReference>
<accession>A0A6J5L206</accession>
<evidence type="ECO:0000313" key="1">
    <source>
        <dbReference type="EMBL" id="CAB4127326.1"/>
    </source>
</evidence>
<reference evidence="1" key="1">
    <citation type="submission" date="2020-04" db="EMBL/GenBank/DDBJ databases">
        <authorList>
            <person name="Chiriac C."/>
            <person name="Salcher M."/>
            <person name="Ghai R."/>
            <person name="Kavagutti S V."/>
        </authorList>
    </citation>
    <scope>NUCLEOTIDE SEQUENCE</scope>
</reference>
<organism evidence="1">
    <name type="scientific">uncultured Caudovirales phage</name>
    <dbReference type="NCBI Taxonomy" id="2100421"/>
    <lineage>
        <taxon>Viruses</taxon>
        <taxon>Duplodnaviria</taxon>
        <taxon>Heunggongvirae</taxon>
        <taxon>Uroviricota</taxon>
        <taxon>Caudoviricetes</taxon>
        <taxon>Peduoviridae</taxon>
        <taxon>Maltschvirus</taxon>
        <taxon>Maltschvirus maltsch</taxon>
    </lineage>
</organism>
<gene>
    <name evidence="1" type="ORF">UFOVP84_131</name>
</gene>
<proteinExistence type="predicted"/>
<sequence length="362" mass="41176">MKSFKTFITEGGNVQIGDKEAQRIDLKTISRDTVVPVIRTGLKAISDSFKSKYGLPIWGDELFSSNKYLSGSAFHFFDSGIPSAIFISNKPSVGDIDTQVDVAMTPMIKDFLDKSHGKTFGSLEFIGYKVSAGQFITLWELKDFNINVQIDLEAVDFLNGKPTDWAQFSHSSAWIDVKQGIKGVAHKYILQSLHADKKEPIIILTGKKRTPKETDKTKLAFSVQKGLRVRYIPHIEDGKHKKINGKFVYDELETADSVFITELKTIFTMFFDKEPTAIELEEMNSFTGIIQLVKRYKSHTQQLEVFEDFFERFFGKGVQQIVRGNKEKDLDEKFPGVALFANEIGIDINKYTPRITQYYQSK</sequence>
<name>A0A6J5L206_9CAUD</name>